<evidence type="ECO:0000313" key="2">
    <source>
        <dbReference type="EMBL" id="RHW36508.1"/>
    </source>
</evidence>
<feature type="transmembrane region" description="Helical" evidence="1">
    <location>
        <begin position="99"/>
        <end position="121"/>
    </location>
</feature>
<sequence length="131" mass="15007">MSTFLSSVAALFIFLPVLGYLLVFVIFKPITGNHRRSVNYALNATTCLLIISVHYLLVTIWKTSFDWVILMILMTTLMGFAVLHWKVKGEILFGKVFKGFWRFTFLLFFIGYVALILYGLVQRAIVAVHLP</sequence>
<keyword evidence="1" id="KW-1133">Transmembrane helix</keyword>
<name>A0A417YRA7_9BACI</name>
<gene>
    <name evidence="2" type="ORF">D1B31_17490</name>
</gene>
<organism evidence="2 3">
    <name type="scientific">Neobacillus notoginsengisoli</name>
    <dbReference type="NCBI Taxonomy" id="1578198"/>
    <lineage>
        <taxon>Bacteria</taxon>
        <taxon>Bacillati</taxon>
        <taxon>Bacillota</taxon>
        <taxon>Bacilli</taxon>
        <taxon>Bacillales</taxon>
        <taxon>Bacillaceae</taxon>
        <taxon>Neobacillus</taxon>
    </lineage>
</organism>
<dbReference type="OrthoDB" id="2353183at2"/>
<proteinExistence type="predicted"/>
<feature type="transmembrane region" description="Helical" evidence="1">
    <location>
        <begin position="6"/>
        <end position="27"/>
    </location>
</feature>
<feature type="transmembrane region" description="Helical" evidence="1">
    <location>
        <begin position="39"/>
        <end position="61"/>
    </location>
</feature>
<accession>A0A417YRA7</accession>
<evidence type="ECO:0000256" key="1">
    <source>
        <dbReference type="SAM" id="Phobius"/>
    </source>
</evidence>
<dbReference type="AlphaFoldDB" id="A0A417YRA7"/>
<keyword evidence="1" id="KW-0812">Transmembrane</keyword>
<reference evidence="2 3" key="1">
    <citation type="journal article" date="2017" name="Int. J. Syst. Evol. Microbiol.">
        <title>Bacillus notoginsengisoli sp. nov., a novel bacterium isolated from the rhizosphere of Panax notoginseng.</title>
        <authorList>
            <person name="Zhang M.Y."/>
            <person name="Cheng J."/>
            <person name="Cai Y."/>
            <person name="Zhang T.Y."/>
            <person name="Wu Y.Y."/>
            <person name="Manikprabhu D."/>
            <person name="Li W.J."/>
            <person name="Zhang Y.X."/>
        </authorList>
    </citation>
    <scope>NUCLEOTIDE SEQUENCE [LARGE SCALE GENOMIC DNA]</scope>
    <source>
        <strain evidence="2 3">JCM 30743</strain>
    </source>
</reference>
<comment type="caution">
    <text evidence="2">The sequence shown here is derived from an EMBL/GenBank/DDBJ whole genome shotgun (WGS) entry which is preliminary data.</text>
</comment>
<keyword evidence="3" id="KW-1185">Reference proteome</keyword>
<dbReference type="Proteomes" id="UP000284416">
    <property type="component" value="Unassembled WGS sequence"/>
</dbReference>
<dbReference type="Pfam" id="PF11877">
    <property type="entry name" value="DUF3397"/>
    <property type="match status" value="1"/>
</dbReference>
<feature type="transmembrane region" description="Helical" evidence="1">
    <location>
        <begin position="67"/>
        <end position="87"/>
    </location>
</feature>
<protein>
    <submittedName>
        <fullName evidence="2">DUF3397 domain-containing protein</fullName>
    </submittedName>
</protein>
<dbReference type="InterPro" id="IPR024515">
    <property type="entry name" value="DUF3397"/>
</dbReference>
<dbReference type="EMBL" id="QWEG01000011">
    <property type="protein sequence ID" value="RHW36508.1"/>
    <property type="molecule type" value="Genomic_DNA"/>
</dbReference>
<keyword evidence="1" id="KW-0472">Membrane</keyword>
<dbReference type="RefSeq" id="WP_118922793.1">
    <property type="nucleotide sequence ID" value="NZ_QWEG01000011.1"/>
</dbReference>
<evidence type="ECO:0000313" key="3">
    <source>
        <dbReference type="Proteomes" id="UP000284416"/>
    </source>
</evidence>